<evidence type="ECO:0000256" key="2">
    <source>
        <dbReference type="ARBA" id="ARBA00004828"/>
    </source>
</evidence>
<evidence type="ECO:0000256" key="12">
    <source>
        <dbReference type="ARBA" id="ARBA00022840"/>
    </source>
</evidence>
<dbReference type="NCBIfam" id="TIGR01850">
    <property type="entry name" value="argC"/>
    <property type="match status" value="1"/>
</dbReference>
<dbReference type="InterPro" id="IPR006855">
    <property type="entry name" value="Vertebrate-like_GNAT_dom"/>
</dbReference>
<evidence type="ECO:0000256" key="18">
    <source>
        <dbReference type="ARBA" id="ARBA00048141"/>
    </source>
</evidence>
<comment type="similarity">
    <text evidence="5 19">In the C-terminal section; belongs to the NAGSA dehydrogenase family.</text>
</comment>
<dbReference type="SUPFAM" id="SSF51735">
    <property type="entry name" value="NAD(P)-binding Rossmann-fold domains"/>
    <property type="match status" value="1"/>
</dbReference>
<dbReference type="Gene3D" id="3.40.50.720">
    <property type="entry name" value="NAD(P)-binding Rossmann-like Domain"/>
    <property type="match status" value="1"/>
</dbReference>
<dbReference type="Pfam" id="PF04768">
    <property type="entry name" value="NAT"/>
    <property type="match status" value="1"/>
</dbReference>
<gene>
    <name evidence="22" type="ORF">COEREDRAFT_81487</name>
</gene>
<evidence type="ECO:0000313" key="22">
    <source>
        <dbReference type="EMBL" id="PIA16036.1"/>
    </source>
</evidence>
<dbReference type="Pfam" id="PF22698">
    <property type="entry name" value="Semialdhyde_dhC_1"/>
    <property type="match status" value="1"/>
</dbReference>
<evidence type="ECO:0000256" key="4">
    <source>
        <dbReference type="ARBA" id="ARBA00006830"/>
    </source>
</evidence>
<dbReference type="AlphaFoldDB" id="A0A2G5BAJ6"/>
<evidence type="ECO:0000256" key="3">
    <source>
        <dbReference type="ARBA" id="ARBA00004862"/>
    </source>
</evidence>
<evidence type="ECO:0000256" key="8">
    <source>
        <dbReference type="ARBA" id="ARBA00022605"/>
    </source>
</evidence>
<dbReference type="CDD" id="cd04252">
    <property type="entry name" value="AAK_NAGK-fArgBP"/>
    <property type="match status" value="1"/>
</dbReference>
<evidence type="ECO:0000256" key="7">
    <source>
        <dbReference type="ARBA" id="ARBA00022571"/>
    </source>
</evidence>
<comment type="pathway">
    <text evidence="2 19">Amino-acid biosynthesis; L-arginine biosynthesis; N(2)-acetyl-L-ornithine from L-glutamate: step 2/4.</text>
</comment>
<evidence type="ECO:0000313" key="23">
    <source>
        <dbReference type="Proteomes" id="UP000242474"/>
    </source>
</evidence>
<dbReference type="InterPro" id="IPR041734">
    <property type="entry name" value="NAGK-fArgBP"/>
</dbReference>
<dbReference type="HAMAP" id="MF_00150">
    <property type="entry name" value="ArgC_type1"/>
    <property type="match status" value="1"/>
</dbReference>
<dbReference type="InterPro" id="IPR036393">
    <property type="entry name" value="AceGlu_kinase-like_sf"/>
</dbReference>
<dbReference type="EC" id="2.7.2.8" evidence="6"/>
<keyword evidence="8 19" id="KW-0028">Amino-acid biosynthesis</keyword>
<evidence type="ECO:0000256" key="6">
    <source>
        <dbReference type="ARBA" id="ARBA00013065"/>
    </source>
</evidence>
<dbReference type="PANTHER" id="PTHR23342">
    <property type="entry name" value="N-ACETYLGLUTAMATE SYNTHASE"/>
    <property type="match status" value="1"/>
</dbReference>
<keyword evidence="17 19" id="KW-0511">Multifunctional enzyme</keyword>
<dbReference type="GO" id="GO:0005759">
    <property type="term" value="C:mitochondrial matrix"/>
    <property type="evidence" value="ECO:0007669"/>
    <property type="project" value="TreeGrafter"/>
</dbReference>
<dbReference type="InterPro" id="IPR001048">
    <property type="entry name" value="Asp/Glu/Uridylate_kinase"/>
</dbReference>
<dbReference type="InterPro" id="IPR011241">
    <property type="entry name" value="NAGK/NAGSA"/>
</dbReference>
<dbReference type="Proteomes" id="UP000242474">
    <property type="component" value="Unassembled WGS sequence"/>
</dbReference>
<protein>
    <recommendedName>
        <fullName evidence="6">acetylglutamate kinase</fullName>
        <ecNumber evidence="6">2.7.2.8</ecNumber>
    </recommendedName>
</protein>
<evidence type="ECO:0000256" key="14">
    <source>
        <dbReference type="ARBA" id="ARBA00022946"/>
    </source>
</evidence>
<dbReference type="NCBIfam" id="TIGR00761">
    <property type="entry name" value="argB"/>
    <property type="match status" value="1"/>
</dbReference>
<dbReference type="Gene3D" id="3.40.1160.10">
    <property type="entry name" value="Acetylglutamate kinase-like"/>
    <property type="match status" value="1"/>
</dbReference>
<evidence type="ECO:0000256" key="15">
    <source>
        <dbReference type="ARBA" id="ARBA00023002"/>
    </source>
</evidence>
<feature type="domain" description="N-acetyltransferase" evidence="21">
    <location>
        <begin position="332"/>
        <end position="492"/>
    </location>
</feature>
<comment type="similarity">
    <text evidence="4 19">In the N-terminal section; belongs to the acetylglutamate kinase family.</text>
</comment>
<dbReference type="STRING" id="763665.A0A2G5BAJ6"/>
<keyword evidence="16 19" id="KW-0496">Mitochondrion</keyword>
<dbReference type="InterPro" id="IPR058924">
    <property type="entry name" value="AGPR_dimerisation_dom"/>
</dbReference>
<organism evidence="22 23">
    <name type="scientific">Coemansia reversa (strain ATCC 12441 / NRRL 1564)</name>
    <dbReference type="NCBI Taxonomy" id="763665"/>
    <lineage>
        <taxon>Eukaryota</taxon>
        <taxon>Fungi</taxon>
        <taxon>Fungi incertae sedis</taxon>
        <taxon>Zoopagomycota</taxon>
        <taxon>Kickxellomycotina</taxon>
        <taxon>Kickxellomycetes</taxon>
        <taxon>Kickxellales</taxon>
        <taxon>Kickxellaceae</taxon>
        <taxon>Coemansia</taxon>
    </lineage>
</organism>
<dbReference type="GO" id="GO:0070401">
    <property type="term" value="F:NADP+ binding"/>
    <property type="evidence" value="ECO:0007669"/>
    <property type="project" value="InterPro"/>
</dbReference>
<dbReference type="PIRSF" id="PIRSF036440">
    <property type="entry name" value="ARG5-6"/>
    <property type="match status" value="1"/>
</dbReference>
<dbReference type="Pfam" id="PF00696">
    <property type="entry name" value="AA_kinase"/>
    <property type="match status" value="1"/>
</dbReference>
<keyword evidence="23" id="KW-1185">Reference proteome</keyword>
<keyword evidence="15 19" id="KW-0560">Oxidoreductase</keyword>
<dbReference type="Pfam" id="PF01118">
    <property type="entry name" value="Semialdhyde_dh"/>
    <property type="match status" value="1"/>
</dbReference>
<evidence type="ECO:0000256" key="13">
    <source>
        <dbReference type="ARBA" id="ARBA00022857"/>
    </source>
</evidence>
<dbReference type="CDD" id="cd23936">
    <property type="entry name" value="AGPR_C_ARG5_6_like"/>
    <property type="match status" value="1"/>
</dbReference>
<dbReference type="SUPFAM" id="SSF53633">
    <property type="entry name" value="Carbamate kinase-like"/>
    <property type="match status" value="1"/>
</dbReference>
<dbReference type="OrthoDB" id="438291at2759"/>
<evidence type="ECO:0000256" key="10">
    <source>
        <dbReference type="ARBA" id="ARBA00022741"/>
    </source>
</evidence>
<comment type="catalytic activity">
    <reaction evidence="18">
        <text>N-acetyl-L-glutamate + ATP = N-acetyl-L-glutamyl 5-phosphate + ADP</text>
        <dbReference type="Rhea" id="RHEA:14629"/>
        <dbReference type="ChEBI" id="CHEBI:30616"/>
        <dbReference type="ChEBI" id="CHEBI:44337"/>
        <dbReference type="ChEBI" id="CHEBI:57936"/>
        <dbReference type="ChEBI" id="CHEBI:456216"/>
        <dbReference type="EC" id="2.7.2.8"/>
    </reaction>
</comment>
<dbReference type="GO" id="GO:0005524">
    <property type="term" value="F:ATP binding"/>
    <property type="evidence" value="ECO:0007669"/>
    <property type="project" value="UniProtKB-UniRule"/>
</dbReference>
<evidence type="ECO:0000256" key="17">
    <source>
        <dbReference type="ARBA" id="ARBA00023268"/>
    </source>
</evidence>
<comment type="subcellular location">
    <subcellularLocation>
        <location evidence="1 19">Mitochondrion</location>
    </subcellularLocation>
</comment>
<keyword evidence="13 19" id="KW-0521">NADP</keyword>
<sequence>MIRASHLARKRLGSLAKASRVALGSSAHARGAAVRAYTYQTRPDTSEKETIVKLLYNIGSKKEVEQYLRHFSSVESQKFAVIKVGGAVISDDLATLASSLTFLNRVGLYPIVVHGAGPQLNKRLEAAKIEARYEDGIRITDGPTLAIAREVFASENRKLVEALERLGTRARPITGGVFVADYLNRDKYDRVGRIVHVNREVVESSIRAGCLPILTSLAETPDGQILNVNADIAAGELARVLEPLKIVYLNEKNGLYHGTTGKRIETIHLDEEYEGLLKESWVRYGTKLKLREIKELLDTLPRSSSVAIISAEHLHKELFTHSGAGTLIMRGHRLFSEQDLSGVDSDRLRGLLMAHDPSIASGETTAASYWQALSELKRDGGQYWIYGDEPYQLAAVVTRKPGESISNLEKFVASKAAILGNITDNAWKLITRDHSQLVWSVPRTDDNLSWHFERADGSWSVGDNIVFWYGVEDWKQISDLVTTKAVSEKAAPNASAITAGKTAPIGTRTYSTMTRRPAIHSAVSASCRSYSTAAPLRVGLIGARGYTGRELIKLIDGHPRFELAYVSSRELAGKPVPNYSKAQIDHVNLSAQQVADLARSGRDDVAVWILALPNNVAAPFVAALDSAVSLLPTGQKPVVVDLSADYRFDASGQWSYGLPELHRTELANRSTGRIANPGCYATGSQLGIAPLLPYLDASRLPSVFGVSGYSGAGTKPSPKNDPEFLRDNLIPYAPVNHIHEREIGHSLTRLAKPEYAFNHENPLKVQFTPHVASFFQGIGLTLHVPLSKSMSVKNIHDIFTEFYRGERLIHVTQSAPLVKDNSGKHYAVVGGFAVPPSEESTTGSAMLATRRAVLNVTLDNLLKGAATQAVQNMNIAMGIDEYAGIPTSAEPTMSLD</sequence>
<dbReference type="GO" id="GO:0051287">
    <property type="term" value="F:NAD binding"/>
    <property type="evidence" value="ECO:0007669"/>
    <property type="project" value="UniProtKB-UniRule"/>
</dbReference>
<comment type="pathway">
    <text evidence="3 19">Amino-acid biosynthesis; L-arginine biosynthesis; N(2)-acetyl-L-ornithine from L-glutamate: step 3/4.</text>
</comment>
<evidence type="ECO:0000256" key="9">
    <source>
        <dbReference type="ARBA" id="ARBA00022679"/>
    </source>
</evidence>
<dbReference type="PANTHER" id="PTHR23342:SF0">
    <property type="entry name" value="N-ACETYLGLUTAMATE SYNTHASE, MITOCHONDRIAL"/>
    <property type="match status" value="1"/>
</dbReference>
<dbReference type="FunFam" id="3.40.1160.10:FF:000046">
    <property type="entry name" value="N-acetylglutamate kinase / N-acetylglutamate synthase"/>
    <property type="match status" value="1"/>
</dbReference>
<keyword evidence="10 19" id="KW-0547">Nucleotide-binding</keyword>
<dbReference type="GO" id="GO:0003991">
    <property type="term" value="F:acetylglutamate kinase activity"/>
    <property type="evidence" value="ECO:0007669"/>
    <property type="project" value="UniProtKB-EC"/>
</dbReference>
<feature type="active site" evidence="20">
    <location>
        <position position="679"/>
    </location>
</feature>
<dbReference type="GO" id="GO:0003942">
    <property type="term" value="F:N-acetyl-gamma-glutamyl-phosphate reductase activity"/>
    <property type="evidence" value="ECO:0007669"/>
    <property type="project" value="UniProtKB-UniRule"/>
</dbReference>
<dbReference type="InterPro" id="IPR036291">
    <property type="entry name" value="NAD(P)-bd_dom_sf"/>
</dbReference>
<evidence type="ECO:0000256" key="16">
    <source>
        <dbReference type="ARBA" id="ARBA00023128"/>
    </source>
</evidence>
<dbReference type="InterPro" id="IPR000706">
    <property type="entry name" value="AGPR_type-1"/>
</dbReference>
<evidence type="ECO:0000256" key="19">
    <source>
        <dbReference type="PIRNR" id="PIRNR036440"/>
    </source>
</evidence>
<keyword evidence="12 19" id="KW-0067">ATP-binding</keyword>
<keyword evidence="11 19" id="KW-0418">Kinase</keyword>
<evidence type="ECO:0000259" key="21">
    <source>
        <dbReference type="PROSITE" id="PS51731"/>
    </source>
</evidence>
<dbReference type="GO" id="GO:0006526">
    <property type="term" value="P:L-arginine biosynthetic process"/>
    <property type="evidence" value="ECO:0007669"/>
    <property type="project" value="UniProtKB-UniRule"/>
</dbReference>
<keyword evidence="9 19" id="KW-0808">Transferase</keyword>
<dbReference type="UniPathway" id="UPA00068">
    <property type="reaction ID" value="UER00107"/>
</dbReference>
<dbReference type="InterPro" id="IPR000534">
    <property type="entry name" value="Semialdehyde_DH_NAD-bd"/>
</dbReference>
<reference evidence="22 23" key="1">
    <citation type="journal article" date="2015" name="Genome Biol. Evol.">
        <title>Phylogenomic analyses indicate that early fungi evolved digesting cell walls of algal ancestors of land plants.</title>
        <authorList>
            <person name="Chang Y."/>
            <person name="Wang S."/>
            <person name="Sekimoto S."/>
            <person name="Aerts A.L."/>
            <person name="Choi C."/>
            <person name="Clum A."/>
            <person name="LaButti K.M."/>
            <person name="Lindquist E.A."/>
            <person name="Yee Ngan C."/>
            <person name="Ohm R.A."/>
            <person name="Salamov A.A."/>
            <person name="Grigoriev I.V."/>
            <person name="Spatafora J.W."/>
            <person name="Berbee M.L."/>
        </authorList>
    </citation>
    <scope>NUCLEOTIDE SEQUENCE [LARGE SCALE GENOMIC DNA]</scope>
    <source>
        <strain evidence="22 23">NRRL 1564</strain>
    </source>
</reference>
<dbReference type="SUPFAM" id="SSF55347">
    <property type="entry name" value="Glyceraldehyde-3-phosphate dehydrogenase-like, C-terminal domain"/>
    <property type="match status" value="1"/>
</dbReference>
<keyword evidence="7 19" id="KW-0055">Arginine biosynthesis</keyword>
<dbReference type="Gene3D" id="3.40.630.30">
    <property type="match status" value="1"/>
</dbReference>
<dbReference type="PROSITE" id="PS51731">
    <property type="entry name" value="GNAT_NAGS"/>
    <property type="match status" value="1"/>
</dbReference>
<dbReference type="EMBL" id="KZ303502">
    <property type="protein sequence ID" value="PIA16036.1"/>
    <property type="molecule type" value="Genomic_DNA"/>
</dbReference>
<dbReference type="InterPro" id="IPR023013">
    <property type="entry name" value="AGPR_AS"/>
</dbReference>
<dbReference type="Gene3D" id="3.30.360.10">
    <property type="entry name" value="Dihydrodipicolinate Reductase, domain 2"/>
    <property type="match status" value="1"/>
</dbReference>
<evidence type="ECO:0000256" key="11">
    <source>
        <dbReference type="ARBA" id="ARBA00022777"/>
    </source>
</evidence>
<dbReference type="SMART" id="SM00859">
    <property type="entry name" value="Semialdhyde_dh"/>
    <property type="match status" value="1"/>
</dbReference>
<dbReference type="PROSITE" id="PS01224">
    <property type="entry name" value="ARGC"/>
    <property type="match status" value="1"/>
</dbReference>
<evidence type="ECO:0000256" key="20">
    <source>
        <dbReference type="PROSITE-ProRule" id="PRU10010"/>
    </source>
</evidence>
<name>A0A2G5BAJ6_COERN</name>
<dbReference type="InterPro" id="IPR004662">
    <property type="entry name" value="AcgluKinase_fam"/>
</dbReference>
<evidence type="ECO:0000256" key="1">
    <source>
        <dbReference type="ARBA" id="ARBA00004173"/>
    </source>
</evidence>
<dbReference type="CDD" id="cd24149">
    <property type="entry name" value="AGPR_N_ARG5_6_like"/>
    <property type="match status" value="1"/>
</dbReference>
<proteinExistence type="inferred from homology"/>
<keyword evidence="14" id="KW-0809">Transit peptide</keyword>
<accession>A0A2G5BAJ6</accession>
<dbReference type="NCBIfam" id="NF003387">
    <property type="entry name" value="PRK04531.1-2"/>
    <property type="match status" value="1"/>
</dbReference>
<evidence type="ECO:0000256" key="5">
    <source>
        <dbReference type="ARBA" id="ARBA00007239"/>
    </source>
</evidence>